<dbReference type="GO" id="GO:0008270">
    <property type="term" value="F:zinc ion binding"/>
    <property type="evidence" value="ECO:0007669"/>
    <property type="project" value="InterPro"/>
</dbReference>
<dbReference type="Proteomes" id="UP000800038">
    <property type="component" value="Unassembled WGS sequence"/>
</dbReference>
<dbReference type="GO" id="GO:0043565">
    <property type="term" value="F:sequence-specific DNA binding"/>
    <property type="evidence" value="ECO:0007669"/>
    <property type="project" value="InterPro"/>
</dbReference>
<evidence type="ECO:0000259" key="6">
    <source>
        <dbReference type="PROSITE" id="PS01124"/>
    </source>
</evidence>
<dbReference type="Gene3D" id="1.10.10.60">
    <property type="entry name" value="Homeodomain-like"/>
    <property type="match status" value="1"/>
</dbReference>
<evidence type="ECO:0000313" key="8">
    <source>
        <dbReference type="Proteomes" id="UP000800038"/>
    </source>
</evidence>
<dbReference type="InterPro" id="IPR035451">
    <property type="entry name" value="Ada-like_dom_sf"/>
</dbReference>
<sequence length="274" mass="30449">MAYTTDAARWRALTTRDPNSNGHFIYSIRSTNIYCRPTCPGRLARRANVGFYATAFEAEAAGFRACKRCKPNTVLEDPQKRAVEKACLLIDEALQADEPKSFRLQELARKVNLTPRYFHKIFKDKTGLTPKEYAKRKTTELSSPDTTPVSMTTTDASVQSWDWESFDFNDLVDFGTESSSTLADDFAMGGQAYAMSFGTEVDASSLVHSWDEGYELNGFGSGLVFLDDTLMDPFPTVPLPIDFQGEKVMSSVSTFELDVAALLDCNGLTNILQT</sequence>
<dbReference type="Pfam" id="PF02805">
    <property type="entry name" value="Ada_Zn_binding"/>
    <property type="match status" value="1"/>
</dbReference>
<evidence type="ECO:0000256" key="2">
    <source>
        <dbReference type="ARBA" id="ARBA00022603"/>
    </source>
</evidence>
<evidence type="ECO:0000256" key="5">
    <source>
        <dbReference type="ARBA" id="ARBA00023163"/>
    </source>
</evidence>
<keyword evidence="2" id="KW-0808">Transferase</keyword>
<dbReference type="PROSITE" id="PS01124">
    <property type="entry name" value="HTH_ARAC_FAMILY_2"/>
    <property type="match status" value="1"/>
</dbReference>
<comment type="cofactor">
    <cofactor evidence="1">
        <name>Zn(2+)</name>
        <dbReference type="ChEBI" id="CHEBI:29105"/>
    </cofactor>
</comment>
<dbReference type="InterPro" id="IPR004026">
    <property type="entry name" value="Ada_DNA_repair_Zn-bd"/>
</dbReference>
<dbReference type="GO" id="GO:0006281">
    <property type="term" value="P:DNA repair"/>
    <property type="evidence" value="ECO:0007669"/>
    <property type="project" value="InterPro"/>
</dbReference>
<dbReference type="InterPro" id="IPR009057">
    <property type="entry name" value="Homeodomain-like_sf"/>
</dbReference>
<keyword evidence="2" id="KW-0489">Methyltransferase</keyword>
<keyword evidence="4" id="KW-0010">Activator</keyword>
<dbReference type="GO" id="GO:0003700">
    <property type="term" value="F:DNA-binding transcription factor activity"/>
    <property type="evidence" value="ECO:0007669"/>
    <property type="project" value="InterPro"/>
</dbReference>
<evidence type="ECO:0000313" key="7">
    <source>
        <dbReference type="EMBL" id="KAF1944068.1"/>
    </source>
</evidence>
<dbReference type="AlphaFoldDB" id="A0A6A5SW81"/>
<organism evidence="7 8">
    <name type="scientific">Clathrospora elynae</name>
    <dbReference type="NCBI Taxonomy" id="706981"/>
    <lineage>
        <taxon>Eukaryota</taxon>
        <taxon>Fungi</taxon>
        <taxon>Dikarya</taxon>
        <taxon>Ascomycota</taxon>
        <taxon>Pezizomycotina</taxon>
        <taxon>Dothideomycetes</taxon>
        <taxon>Pleosporomycetidae</taxon>
        <taxon>Pleosporales</taxon>
        <taxon>Diademaceae</taxon>
        <taxon>Clathrospora</taxon>
    </lineage>
</organism>
<dbReference type="Gene3D" id="3.40.10.10">
    <property type="entry name" value="DNA Methylphosphotriester Repair Domain"/>
    <property type="match status" value="1"/>
</dbReference>
<reference evidence="7" key="1">
    <citation type="journal article" date="2020" name="Stud. Mycol.">
        <title>101 Dothideomycetes genomes: a test case for predicting lifestyles and emergence of pathogens.</title>
        <authorList>
            <person name="Haridas S."/>
            <person name="Albert R."/>
            <person name="Binder M."/>
            <person name="Bloem J."/>
            <person name="Labutti K."/>
            <person name="Salamov A."/>
            <person name="Andreopoulos B."/>
            <person name="Baker S."/>
            <person name="Barry K."/>
            <person name="Bills G."/>
            <person name="Bluhm B."/>
            <person name="Cannon C."/>
            <person name="Castanera R."/>
            <person name="Culley D."/>
            <person name="Daum C."/>
            <person name="Ezra D."/>
            <person name="Gonzalez J."/>
            <person name="Henrissat B."/>
            <person name="Kuo A."/>
            <person name="Liang C."/>
            <person name="Lipzen A."/>
            <person name="Lutzoni F."/>
            <person name="Magnuson J."/>
            <person name="Mondo S."/>
            <person name="Nolan M."/>
            <person name="Ohm R."/>
            <person name="Pangilinan J."/>
            <person name="Park H.-J."/>
            <person name="Ramirez L."/>
            <person name="Alfaro M."/>
            <person name="Sun H."/>
            <person name="Tritt A."/>
            <person name="Yoshinaga Y."/>
            <person name="Zwiers L.-H."/>
            <person name="Turgeon B."/>
            <person name="Goodwin S."/>
            <person name="Spatafora J."/>
            <person name="Crous P."/>
            <person name="Grigoriev I."/>
        </authorList>
    </citation>
    <scope>NUCLEOTIDE SEQUENCE</scope>
    <source>
        <strain evidence="7">CBS 161.51</strain>
    </source>
</reference>
<keyword evidence="8" id="KW-1185">Reference proteome</keyword>
<accession>A0A6A5SW81</accession>
<dbReference type="EMBL" id="ML976019">
    <property type="protein sequence ID" value="KAF1944068.1"/>
    <property type="molecule type" value="Genomic_DNA"/>
</dbReference>
<dbReference type="InterPro" id="IPR018060">
    <property type="entry name" value="HTH_AraC"/>
</dbReference>
<evidence type="ECO:0000256" key="3">
    <source>
        <dbReference type="ARBA" id="ARBA00023015"/>
    </source>
</evidence>
<keyword evidence="3" id="KW-0805">Transcription regulation</keyword>
<dbReference type="OrthoDB" id="2447880at2759"/>
<dbReference type="SUPFAM" id="SSF57884">
    <property type="entry name" value="Ada DNA repair protein, N-terminal domain (N-Ada 10)"/>
    <property type="match status" value="1"/>
</dbReference>
<dbReference type="GO" id="GO:0008168">
    <property type="term" value="F:methyltransferase activity"/>
    <property type="evidence" value="ECO:0007669"/>
    <property type="project" value="UniProtKB-KW"/>
</dbReference>
<dbReference type="SUPFAM" id="SSF46689">
    <property type="entry name" value="Homeodomain-like"/>
    <property type="match status" value="1"/>
</dbReference>
<evidence type="ECO:0000256" key="4">
    <source>
        <dbReference type="ARBA" id="ARBA00023159"/>
    </source>
</evidence>
<name>A0A6A5SW81_9PLEO</name>
<proteinExistence type="predicted"/>
<evidence type="ECO:0000256" key="1">
    <source>
        <dbReference type="ARBA" id="ARBA00001947"/>
    </source>
</evidence>
<feature type="domain" description="HTH araC/xylS-type" evidence="6">
    <location>
        <begin position="84"/>
        <end position="136"/>
    </location>
</feature>
<gene>
    <name evidence="7" type="ORF">EJ02DRAFT_108184</name>
</gene>
<dbReference type="GO" id="GO:0032259">
    <property type="term" value="P:methylation"/>
    <property type="evidence" value="ECO:0007669"/>
    <property type="project" value="UniProtKB-KW"/>
</dbReference>
<keyword evidence="5" id="KW-0804">Transcription</keyword>
<protein>
    <recommendedName>
        <fullName evidence="6">HTH araC/xylS-type domain-containing protein</fullName>
    </recommendedName>
</protein>